<evidence type="ECO:0000313" key="2">
    <source>
        <dbReference type="Proteomes" id="UP000662074"/>
    </source>
</evidence>
<dbReference type="EMBL" id="BMDO01000020">
    <property type="protein sequence ID" value="GGI52824.1"/>
    <property type="molecule type" value="Genomic_DNA"/>
</dbReference>
<evidence type="ECO:0008006" key="3">
    <source>
        <dbReference type="Google" id="ProtNLM"/>
    </source>
</evidence>
<dbReference type="Proteomes" id="UP000662074">
    <property type="component" value="Unassembled WGS sequence"/>
</dbReference>
<sequence>MKTLNMDPGRVERAIAHLSAINPNDEYAYEKAFLAFLSVKTIPAVIYSMESGLILFRTRTHTDSALFDTVDEIGLPPHSIIRNFARCNRPYQSKFYGSENRQTSFIELVNNWARSKEEGEDIFVTIGRWQINTAVRALVLVSPDEENRTSEFHRQHGIAYDLITEGWDANAVECCSIFYRFLYSIFSASAYDNPLVYIISSAYCNTVLAENDAAIDAICYPSVPFGQQGVNLAFDAKFATRENVVLTDAMQNRLTVYYNVEGKKSFRQTGEIYAAGIDLPNNRIHWPDH</sequence>
<protein>
    <recommendedName>
        <fullName evidence="3">RES domain-containing protein</fullName>
    </recommendedName>
</protein>
<proteinExistence type="predicted"/>
<name>A0A917JCX6_9SPHI</name>
<keyword evidence="2" id="KW-1185">Reference proteome</keyword>
<dbReference type="AlphaFoldDB" id="A0A917JCX6"/>
<organism evidence="1 2">
    <name type="scientific">Mucilaginibacter galii</name>
    <dbReference type="NCBI Taxonomy" id="2005073"/>
    <lineage>
        <taxon>Bacteria</taxon>
        <taxon>Pseudomonadati</taxon>
        <taxon>Bacteroidota</taxon>
        <taxon>Sphingobacteriia</taxon>
        <taxon>Sphingobacteriales</taxon>
        <taxon>Sphingobacteriaceae</taxon>
        <taxon>Mucilaginibacter</taxon>
    </lineage>
</organism>
<gene>
    <name evidence="1" type="ORF">GCM10011425_40360</name>
</gene>
<dbReference type="RefSeq" id="WP_188419022.1">
    <property type="nucleotide sequence ID" value="NZ_BMDO01000020.1"/>
</dbReference>
<accession>A0A917JCX6</accession>
<reference evidence="1" key="2">
    <citation type="submission" date="2020-09" db="EMBL/GenBank/DDBJ databases">
        <authorList>
            <person name="Sun Q."/>
            <person name="Sedlacek I."/>
        </authorList>
    </citation>
    <scope>NUCLEOTIDE SEQUENCE</scope>
    <source>
        <strain evidence="1">CCM 8711</strain>
    </source>
</reference>
<comment type="caution">
    <text evidence="1">The sequence shown here is derived from an EMBL/GenBank/DDBJ whole genome shotgun (WGS) entry which is preliminary data.</text>
</comment>
<evidence type="ECO:0000313" key="1">
    <source>
        <dbReference type="EMBL" id="GGI52824.1"/>
    </source>
</evidence>
<reference evidence="1" key="1">
    <citation type="journal article" date="2014" name="Int. J. Syst. Evol. Microbiol.">
        <title>Complete genome sequence of Corynebacterium casei LMG S-19264T (=DSM 44701T), isolated from a smear-ripened cheese.</title>
        <authorList>
            <consortium name="US DOE Joint Genome Institute (JGI-PGF)"/>
            <person name="Walter F."/>
            <person name="Albersmeier A."/>
            <person name="Kalinowski J."/>
            <person name="Ruckert C."/>
        </authorList>
    </citation>
    <scope>NUCLEOTIDE SEQUENCE</scope>
    <source>
        <strain evidence="1">CCM 8711</strain>
    </source>
</reference>